<dbReference type="STRING" id="27342.A0A0H2RCK7"/>
<keyword evidence="2" id="KW-1185">Reference proteome</keyword>
<dbReference type="EMBL" id="KQ086052">
    <property type="protein sequence ID" value="KLO09565.1"/>
    <property type="molecule type" value="Genomic_DNA"/>
</dbReference>
<proteinExistence type="predicted"/>
<reference evidence="1 2" key="1">
    <citation type="submission" date="2015-04" db="EMBL/GenBank/DDBJ databases">
        <title>Complete genome sequence of Schizopora paradoxa KUC8140, a cosmopolitan wood degrader in East Asia.</title>
        <authorList>
            <consortium name="DOE Joint Genome Institute"/>
            <person name="Min B."/>
            <person name="Park H."/>
            <person name="Jang Y."/>
            <person name="Kim J.-J."/>
            <person name="Kim K.H."/>
            <person name="Pangilinan J."/>
            <person name="Lipzen A."/>
            <person name="Riley R."/>
            <person name="Grigoriev I.V."/>
            <person name="Spatafora J.W."/>
            <person name="Choi I.-G."/>
        </authorList>
    </citation>
    <scope>NUCLEOTIDE SEQUENCE [LARGE SCALE GENOMIC DNA]</scope>
    <source>
        <strain evidence="1 2">KUC8140</strain>
    </source>
</reference>
<sequence length="155" mass="18632">MSVYRSGHKCHKVTAWLYNDTCWSNLSEHLPARHIRDFLRSRLNHNGFVLRLLNPYLKAPDFYHRFMEDVCAWQNDPAISWHKGEWVCGDCNVQFVKQELYSWFVRRLVQDRHKFKPNCPYGYDCVRQTHRIGHAEQLNHLCDPEINLYGSRVKR</sequence>
<dbReference type="InParanoid" id="A0A0H2RCK7"/>
<protein>
    <submittedName>
        <fullName evidence="1">Uncharacterized protein</fullName>
    </submittedName>
</protein>
<gene>
    <name evidence="1" type="ORF">SCHPADRAFT_561418</name>
</gene>
<dbReference type="Proteomes" id="UP000053477">
    <property type="component" value="Unassembled WGS sequence"/>
</dbReference>
<dbReference type="OrthoDB" id="2745518at2759"/>
<evidence type="ECO:0000313" key="2">
    <source>
        <dbReference type="Proteomes" id="UP000053477"/>
    </source>
</evidence>
<dbReference type="AlphaFoldDB" id="A0A0H2RCK7"/>
<organism evidence="1 2">
    <name type="scientific">Schizopora paradoxa</name>
    <dbReference type="NCBI Taxonomy" id="27342"/>
    <lineage>
        <taxon>Eukaryota</taxon>
        <taxon>Fungi</taxon>
        <taxon>Dikarya</taxon>
        <taxon>Basidiomycota</taxon>
        <taxon>Agaricomycotina</taxon>
        <taxon>Agaricomycetes</taxon>
        <taxon>Hymenochaetales</taxon>
        <taxon>Schizoporaceae</taxon>
        <taxon>Schizopora</taxon>
    </lineage>
</organism>
<name>A0A0H2RCK7_9AGAM</name>
<accession>A0A0H2RCK7</accession>
<evidence type="ECO:0000313" key="1">
    <source>
        <dbReference type="EMBL" id="KLO09565.1"/>
    </source>
</evidence>